<name>A0A069CR09_WEIOS</name>
<protein>
    <submittedName>
        <fullName evidence="1">Uncharacterized protein</fullName>
    </submittedName>
</protein>
<gene>
    <name evidence="1" type="ORF">WOSG25_012570</name>
</gene>
<reference evidence="2" key="1">
    <citation type="journal article" date="2014" name="Genome Announc.">
        <title>Draft genome sequence of Weissella oryzae SG25T, isolated from fermented rice grains.</title>
        <authorList>
            <person name="Tanizawa Y."/>
            <person name="Fujisawa T."/>
            <person name="Mochizuki T."/>
            <person name="Kaminuma E."/>
            <person name="Suzuki Y."/>
            <person name="Nakamura Y."/>
            <person name="Tohno M."/>
        </authorList>
    </citation>
    <scope>NUCLEOTIDE SEQUENCE [LARGE SCALE GENOMIC DNA]</scope>
    <source>
        <strain evidence="2">DSM 25784 / JCM 18191 / LMG 30913 / SG25</strain>
    </source>
</reference>
<evidence type="ECO:0000313" key="1">
    <source>
        <dbReference type="EMBL" id="GAK30160.1"/>
    </source>
</evidence>
<dbReference type="AlphaFoldDB" id="A0A069CR09"/>
<keyword evidence="2" id="KW-1185">Reference proteome</keyword>
<organism evidence="1 2">
    <name type="scientific">Weissella oryzae (strain DSM 25784 / JCM 18191 / LMG 30913 / SG25)</name>
    <dbReference type="NCBI Taxonomy" id="1329250"/>
    <lineage>
        <taxon>Bacteria</taxon>
        <taxon>Bacillati</taxon>
        <taxon>Bacillota</taxon>
        <taxon>Bacilli</taxon>
        <taxon>Lactobacillales</taxon>
        <taxon>Lactobacillaceae</taxon>
        <taxon>Weissella</taxon>
    </lineage>
</organism>
<evidence type="ECO:0000313" key="2">
    <source>
        <dbReference type="Proteomes" id="UP000030643"/>
    </source>
</evidence>
<sequence>MAKIKFSHGEWTKLVNTAKAQATAVPTISGTSTGSTNLQRFKKFEDIQNKVNSVVKATQEVASNDTAKMLSVGQNVVDFDGKAAANIAKNATHIKGRG</sequence>
<dbReference type="OrthoDB" id="2194277at2"/>
<dbReference type="Proteomes" id="UP000030643">
    <property type="component" value="Unassembled WGS sequence"/>
</dbReference>
<proteinExistence type="predicted"/>
<dbReference type="EMBL" id="DF820484">
    <property type="protein sequence ID" value="GAK30160.1"/>
    <property type="molecule type" value="Genomic_DNA"/>
</dbReference>
<dbReference type="RefSeq" id="WP_045476306.1">
    <property type="nucleotide sequence ID" value="NZ_DF820484.1"/>
</dbReference>
<accession>A0A069CR09</accession>
<dbReference type="STRING" id="1329250.WOSG25_012570"/>